<accession>A0A330L133</accession>
<dbReference type="SMART" id="SM00912">
    <property type="entry name" value="Haemagg_act"/>
    <property type="match status" value="1"/>
</dbReference>
<dbReference type="EMBL" id="OUNR01000001">
    <property type="protein sequence ID" value="SPP62969.1"/>
    <property type="molecule type" value="Genomic_DNA"/>
</dbReference>
<keyword evidence="4" id="KW-1185">Reference proteome</keyword>
<dbReference type="Proteomes" id="UP000248168">
    <property type="component" value="Unassembled WGS sequence"/>
</dbReference>
<feature type="compositionally biased region" description="Basic and acidic residues" evidence="1">
    <location>
        <begin position="1375"/>
        <end position="1391"/>
    </location>
</feature>
<evidence type="ECO:0000256" key="1">
    <source>
        <dbReference type="SAM" id="MobiDB-lite"/>
    </source>
</evidence>
<proteinExistence type="predicted"/>
<dbReference type="InterPro" id="IPR008638">
    <property type="entry name" value="FhaB/CdiA-like_TPS"/>
</dbReference>
<organism evidence="3 4">
    <name type="scientific">Nitrospira lenta</name>
    <dbReference type="NCBI Taxonomy" id="1436998"/>
    <lineage>
        <taxon>Bacteria</taxon>
        <taxon>Pseudomonadati</taxon>
        <taxon>Nitrospirota</taxon>
        <taxon>Nitrospiria</taxon>
        <taxon>Nitrospirales</taxon>
        <taxon>Nitrospiraceae</taxon>
        <taxon>Nitrospira</taxon>
    </lineage>
</organism>
<reference evidence="4" key="1">
    <citation type="submission" date="2018-04" db="EMBL/GenBank/DDBJ databases">
        <authorList>
            <person name="Lucker S."/>
            <person name="Sakoula D."/>
        </authorList>
    </citation>
    <scope>NUCLEOTIDE SEQUENCE [LARGE SCALE GENOMIC DNA]</scope>
</reference>
<evidence type="ECO:0000313" key="4">
    <source>
        <dbReference type="Proteomes" id="UP000248168"/>
    </source>
</evidence>
<dbReference type="InterPro" id="IPR050909">
    <property type="entry name" value="Bact_Autotransporter_VF"/>
</dbReference>
<dbReference type="NCBIfam" id="TIGR01901">
    <property type="entry name" value="adhes_NPXG"/>
    <property type="match status" value="1"/>
</dbReference>
<dbReference type="PANTHER" id="PTHR12338:SF5">
    <property type="entry name" value="ANTIGEN 43-RELATED"/>
    <property type="match status" value="1"/>
</dbReference>
<evidence type="ECO:0000313" key="3">
    <source>
        <dbReference type="EMBL" id="SPP62969.1"/>
    </source>
</evidence>
<dbReference type="InterPro" id="IPR011050">
    <property type="entry name" value="Pectin_lyase_fold/virulence"/>
</dbReference>
<feature type="domain" description="Filamentous haemagglutinin FhaB/tRNA nuclease CdiA-like TPS" evidence="2">
    <location>
        <begin position="51"/>
        <end position="165"/>
    </location>
</feature>
<dbReference type="Gene3D" id="2.160.20.10">
    <property type="entry name" value="Single-stranded right-handed beta-helix, Pectin lyase-like"/>
    <property type="match status" value="1"/>
</dbReference>
<dbReference type="PANTHER" id="PTHR12338">
    <property type="entry name" value="AUTOTRANSPORTER"/>
    <property type="match status" value="1"/>
</dbReference>
<sequence>MLSGFTMTLLMEQQADRASDTFASLRAVAESTRTALVMLCVALGLASPARAGSTDAANPAFHIGAGTVTGLGTANVTVNQASQLAKIHWDSLGNKAGEVLRYNQPSTGSVALNVIGGADPSQFLGSVFANGSVIFINPNGVFFGPQSQVNVGGLIASSLNLTDTNFVNGHYAFDGSASAGMVRNEGLITAGPFGVYLLAPNVTNSGIITTPGGQIALGAGTTAYLSNRADGRGFLTEVTAPAGDALNVGRMIADGGQVSMIGRLVTQSGLVQANTVRQQNGKIELVASDRIALTAGSVTKAQGDDQVSSDGGTILVKSNLTTGQTEFSHGAVIDVSGGVQGGNGGFAEVSGSSVSLGGRFLAGVAQGYRGGRFLIDPTVGTQTVSTSDLESFSGSGASDVEFRSPAGTDLTVSVSYYNLAPVFDPDSGALLSGWALPAGQTGFLRFTAGNNLIFSPNTIIQNGASSGASAGLSTAKWSYVLKADNDILFNSTKLFTGGGGSLSLDAVRDIKLVPDAGGGHTILQTFTGGNLSIIAGRNLIAPSAFQGGIPGPSNQYSGIRLEGIGNLDITTRTGDFLGGIVNGQKAGPGFVLSSGTATLDIGGSLGSSDNYANVTVGTRFADGTSGKTTVDVTAQNNIYLGLVQDRGVADRIPGQTPTLSVTAHPESSVSLFSRQGDIHLSPPSPGPGIFGDVRRRIYPASLIARAPGGNIFFESLLQFWPSPVGTLQFSAGQSILGSQDAGIALDCPSTCNPITNPASQTVSPITLSAGGDISGLSLHLIDSYRKRVTISAGGDITRVSGRFAVPDYGRDQAGQLIPAVSISARRIDFSGQIQGDTNSGFTFGGNGLARVTVREDLNLGQSQGLRFVFDAKTLTTEGNQGGLLDVAVGGNLLMTQSSIRSDHGASVFIHGLNAGAPIAGSSALATSATLGVTTVNGQRVLAVGGVPIVGQDGRTLIPVNDDNQVLLGNVIYMAGGKAVLDIAGLPVAVGARDSVVGQRVLLVNGQVALGSNGKPVSVETATSSVITSGDLVHNTAVLDRPLVQLADGTVVAVINGKTVLGTLSGTAAIDGRPSVGNGGVTLSVDGRAVQVVVPVGGAVNVGSKGNAPNVETGILTVRGGAIDLKATGNVDVNLSRIATLGGGNITVTSTTGDINAGSGARGDVTQFPISEVGPNGTIVRTFFQVPGSGIFTIHPQDGNLPNIPAFNPISPFEAEVLMHQLFGHDVSSLEPLIPAAREAWKNQYDQSVRQLFAGFRLGDIRLTAGHDVIVPPAGIRGRNITIEAGHNLELQGGEIRGILNAQLGGVLKGPLSSITGAFVIQQGFGSNGTPGQSLGLGNITGNVGNVTTTSSVTASASTTSLTLSKAAAEATSSQRDGESKTVSDRGKKKGDGQLAAGSLRVRDKVKIKVETKQEPAM</sequence>
<dbReference type="SUPFAM" id="SSF51126">
    <property type="entry name" value="Pectin lyase-like"/>
    <property type="match status" value="1"/>
</dbReference>
<dbReference type="InterPro" id="IPR012334">
    <property type="entry name" value="Pectin_lyas_fold"/>
</dbReference>
<protein>
    <recommendedName>
        <fullName evidence="2">Filamentous haemagglutinin FhaB/tRNA nuclease CdiA-like TPS domain-containing protein</fullName>
    </recommendedName>
</protein>
<dbReference type="InParanoid" id="A0A330L133"/>
<gene>
    <name evidence="3" type="ORF">NITLEN_10055</name>
</gene>
<evidence type="ECO:0000259" key="2">
    <source>
        <dbReference type="SMART" id="SM00912"/>
    </source>
</evidence>
<dbReference type="Pfam" id="PF05860">
    <property type="entry name" value="TPS"/>
    <property type="match status" value="1"/>
</dbReference>
<feature type="region of interest" description="Disordered" evidence="1">
    <location>
        <begin position="1366"/>
        <end position="1399"/>
    </location>
</feature>
<name>A0A330L133_9BACT</name>